<evidence type="ECO:0000313" key="1">
    <source>
        <dbReference type="EMBL" id="SDW70824.1"/>
    </source>
</evidence>
<gene>
    <name evidence="1" type="ORF">SAMN05421783_107134</name>
</gene>
<accession>A0A1H2VS96</accession>
<organism evidence="1 2">
    <name type="scientific">Thiocapsa roseopersicina</name>
    <dbReference type="NCBI Taxonomy" id="1058"/>
    <lineage>
        <taxon>Bacteria</taxon>
        <taxon>Pseudomonadati</taxon>
        <taxon>Pseudomonadota</taxon>
        <taxon>Gammaproteobacteria</taxon>
        <taxon>Chromatiales</taxon>
        <taxon>Chromatiaceae</taxon>
        <taxon>Thiocapsa</taxon>
    </lineage>
</organism>
<dbReference type="Pfam" id="PF14375">
    <property type="entry name" value="Cys_rich_CWC"/>
    <property type="match status" value="1"/>
</dbReference>
<dbReference type="InterPro" id="IPR032720">
    <property type="entry name" value="Cys_rich_CWC"/>
</dbReference>
<name>A0A1H2VS96_THIRO</name>
<proteinExistence type="predicted"/>
<dbReference type="OrthoDB" id="9800168at2"/>
<evidence type="ECO:0000313" key="2">
    <source>
        <dbReference type="Proteomes" id="UP000198816"/>
    </source>
</evidence>
<dbReference type="EMBL" id="FNNZ01000007">
    <property type="protein sequence ID" value="SDW70824.1"/>
    <property type="molecule type" value="Genomic_DNA"/>
</dbReference>
<sequence>MGKHETKTCPRCGSSFECKANRVERCGCLSVALTAEALEYLGDRYRDCLCVACLEQVNRLCSKQSAPDADHQAAD</sequence>
<dbReference type="STRING" id="1058.SAMN05421783_107134"/>
<dbReference type="AlphaFoldDB" id="A0A1H2VS96"/>
<protein>
    <submittedName>
        <fullName evidence="1">Cysteine-rich CWC</fullName>
    </submittedName>
</protein>
<reference evidence="2" key="1">
    <citation type="submission" date="2016-10" db="EMBL/GenBank/DDBJ databases">
        <authorList>
            <person name="Varghese N."/>
            <person name="Submissions S."/>
        </authorList>
    </citation>
    <scope>NUCLEOTIDE SEQUENCE [LARGE SCALE GENOMIC DNA]</scope>
    <source>
        <strain evidence="2">DSM 217</strain>
    </source>
</reference>
<keyword evidence="2" id="KW-1185">Reference proteome</keyword>
<dbReference type="Proteomes" id="UP000198816">
    <property type="component" value="Unassembled WGS sequence"/>
</dbReference>
<dbReference type="RefSeq" id="WP_093030671.1">
    <property type="nucleotide sequence ID" value="NZ_FNNZ01000007.1"/>
</dbReference>